<dbReference type="EMBL" id="MJEQ01000513">
    <property type="protein sequence ID" value="OIT35772.1"/>
    <property type="molecule type" value="Genomic_DNA"/>
</dbReference>
<feature type="region of interest" description="Disordered" evidence="1">
    <location>
        <begin position="49"/>
        <end position="97"/>
    </location>
</feature>
<keyword evidence="3" id="KW-1185">Reference proteome</keyword>
<name>A0A314L2Q7_NICAT</name>
<evidence type="ECO:0000313" key="2">
    <source>
        <dbReference type="EMBL" id="OIT35772.1"/>
    </source>
</evidence>
<evidence type="ECO:0000313" key="3">
    <source>
        <dbReference type="Proteomes" id="UP000187609"/>
    </source>
</evidence>
<dbReference type="Proteomes" id="UP000187609">
    <property type="component" value="Unassembled WGS sequence"/>
</dbReference>
<dbReference type="AlphaFoldDB" id="A0A314L2Q7"/>
<protein>
    <submittedName>
        <fullName evidence="2">Uncharacterized protein</fullName>
    </submittedName>
</protein>
<proteinExistence type="predicted"/>
<evidence type="ECO:0000256" key="1">
    <source>
        <dbReference type="SAM" id="MobiDB-lite"/>
    </source>
</evidence>
<gene>
    <name evidence="2" type="ORF">A4A49_15634</name>
</gene>
<feature type="compositionally biased region" description="Basic and acidic residues" evidence="1">
    <location>
        <begin position="81"/>
        <end position="97"/>
    </location>
</feature>
<reference evidence="2" key="1">
    <citation type="submission" date="2016-11" db="EMBL/GenBank/DDBJ databases">
        <title>The genome of Nicotiana attenuata.</title>
        <authorList>
            <person name="Xu S."/>
            <person name="Brockmoeller T."/>
            <person name="Gaquerel E."/>
            <person name="Navarro A."/>
            <person name="Kuhl H."/>
            <person name="Gase K."/>
            <person name="Ling Z."/>
            <person name="Zhou W."/>
            <person name="Kreitzer C."/>
            <person name="Stanke M."/>
            <person name="Tang H."/>
            <person name="Lyons E."/>
            <person name="Pandey P."/>
            <person name="Pandey S.P."/>
            <person name="Timmermann B."/>
            <person name="Baldwin I.T."/>
        </authorList>
    </citation>
    <scope>NUCLEOTIDE SEQUENCE [LARGE SCALE GENOMIC DNA]</scope>
    <source>
        <strain evidence="2">UT</strain>
    </source>
</reference>
<accession>A0A314L2Q7</accession>
<organism evidence="2 3">
    <name type="scientific">Nicotiana attenuata</name>
    <name type="common">Coyote tobacco</name>
    <dbReference type="NCBI Taxonomy" id="49451"/>
    <lineage>
        <taxon>Eukaryota</taxon>
        <taxon>Viridiplantae</taxon>
        <taxon>Streptophyta</taxon>
        <taxon>Embryophyta</taxon>
        <taxon>Tracheophyta</taxon>
        <taxon>Spermatophyta</taxon>
        <taxon>Magnoliopsida</taxon>
        <taxon>eudicotyledons</taxon>
        <taxon>Gunneridae</taxon>
        <taxon>Pentapetalae</taxon>
        <taxon>asterids</taxon>
        <taxon>lamiids</taxon>
        <taxon>Solanales</taxon>
        <taxon>Solanaceae</taxon>
        <taxon>Nicotianoideae</taxon>
        <taxon>Nicotianeae</taxon>
        <taxon>Nicotiana</taxon>
    </lineage>
</organism>
<dbReference type="Gramene" id="OIT35772">
    <property type="protein sequence ID" value="OIT35772"/>
    <property type="gene ID" value="A4A49_15634"/>
</dbReference>
<feature type="compositionally biased region" description="Polar residues" evidence="1">
    <location>
        <begin position="49"/>
        <end position="64"/>
    </location>
</feature>
<sequence length="97" mass="10547">MGAECDKIQLDYEAETKLRLGLPGAINENEGEVTSKNNGKSLSETVDLKQNLSSTGSTVDNQVDNMKEKKNIAPTDPAKPPAKDIQIDKVVFEEDTP</sequence>
<comment type="caution">
    <text evidence="2">The sequence shown here is derived from an EMBL/GenBank/DDBJ whole genome shotgun (WGS) entry which is preliminary data.</text>
</comment>